<dbReference type="Proteomes" id="UP000003963">
    <property type="component" value="Unassembled WGS sequence"/>
</dbReference>
<evidence type="ECO:0000313" key="1">
    <source>
        <dbReference type="EMBL" id="EFL22087.1"/>
    </source>
</evidence>
<dbReference type="EMBL" id="GG657754">
    <property type="protein sequence ID" value="EFL22087.1"/>
    <property type="molecule type" value="Genomic_DNA"/>
</dbReference>
<proteinExistence type="predicted"/>
<keyword evidence="2" id="KW-1185">Reference proteome</keyword>
<reference evidence="1 2" key="1">
    <citation type="submission" date="2009-02" db="EMBL/GenBank/DDBJ databases">
        <title>Annotation of Streptomyces hygroscopicus strain ATCC 53653.</title>
        <authorList>
            <consortium name="The Broad Institute Genome Sequencing Platform"/>
            <consortium name="Broad Institute Microbial Sequencing Center"/>
            <person name="Fischbach M."/>
            <person name="Godfrey P."/>
            <person name="Ward D."/>
            <person name="Young S."/>
            <person name="Zeng Q."/>
            <person name="Koehrsen M."/>
            <person name="Alvarado L."/>
            <person name="Berlin A.M."/>
            <person name="Bochicchio J."/>
            <person name="Borenstein D."/>
            <person name="Chapman S.B."/>
            <person name="Chen Z."/>
            <person name="Engels R."/>
            <person name="Freedman E."/>
            <person name="Gellesch M."/>
            <person name="Goldberg J."/>
            <person name="Griggs A."/>
            <person name="Gujja S."/>
            <person name="Heilman E.R."/>
            <person name="Heiman D.I."/>
            <person name="Hepburn T.A."/>
            <person name="Howarth C."/>
            <person name="Jen D."/>
            <person name="Larson L."/>
            <person name="Lewis B."/>
            <person name="Mehta T."/>
            <person name="Park D."/>
            <person name="Pearson M."/>
            <person name="Richards J."/>
            <person name="Roberts A."/>
            <person name="Saif S."/>
            <person name="Shea T.D."/>
            <person name="Shenoy N."/>
            <person name="Sisk P."/>
            <person name="Stolte C."/>
            <person name="Sykes S.N."/>
            <person name="Thomson T."/>
            <person name="Walk T."/>
            <person name="White J."/>
            <person name="Yandava C."/>
            <person name="Straight P."/>
            <person name="Clardy J."/>
            <person name="Hung D."/>
            <person name="Kolter R."/>
            <person name="Mekalanos J."/>
            <person name="Walker S."/>
            <person name="Walsh C.T."/>
            <person name="Wieland-Brown L.C."/>
            <person name="Haas B."/>
            <person name="Nusbaum C."/>
            <person name="Birren B."/>
        </authorList>
    </citation>
    <scope>NUCLEOTIDE SEQUENCE [LARGE SCALE GENOMIC DNA]</scope>
    <source>
        <strain evidence="1 2">ATCC 53653</strain>
    </source>
</reference>
<sequence>MTYEIRAIAPEVAKQLRIQDDAGSPPRMVANDEGNNPLRCCLGRSLPGETIALVSYAPLRRWAEETGAEPGPYDEQGPVFIHAEECDGWTGPGFPSGMWGDHRVLRAYSAKGNILGGRLLTGGGQQACEETLAELYADPEVAAVHVRCVEFGCFVAETRRVAQSES</sequence>
<gene>
    <name evidence="1" type="ORF">SSOG_01799</name>
</gene>
<dbReference type="PIRSF" id="PIRSF034110">
    <property type="entry name" value="DUF1203"/>
    <property type="match status" value="1"/>
</dbReference>
<protein>
    <recommendedName>
        <fullName evidence="3">DUF1203 domain-containing protein</fullName>
    </recommendedName>
</protein>
<dbReference type="AlphaFoldDB" id="D9WSE6"/>
<organism evidence="1 2">
    <name type="scientific">Streptomyces himastatinicus ATCC 53653</name>
    <dbReference type="NCBI Taxonomy" id="457427"/>
    <lineage>
        <taxon>Bacteria</taxon>
        <taxon>Bacillati</taxon>
        <taxon>Actinomycetota</taxon>
        <taxon>Actinomycetes</taxon>
        <taxon>Kitasatosporales</taxon>
        <taxon>Streptomycetaceae</taxon>
        <taxon>Streptomyces</taxon>
        <taxon>Streptomyces violaceusniger group</taxon>
    </lineage>
</organism>
<dbReference type="OrthoDB" id="118609at2"/>
<accession>D9WSE6</accession>
<evidence type="ECO:0008006" key="3">
    <source>
        <dbReference type="Google" id="ProtNLM"/>
    </source>
</evidence>
<dbReference type="STRING" id="457427.SSOG_01799"/>
<evidence type="ECO:0000313" key="2">
    <source>
        <dbReference type="Proteomes" id="UP000003963"/>
    </source>
</evidence>
<dbReference type="InterPro" id="IPR009593">
    <property type="entry name" value="DUF1203"/>
</dbReference>
<name>D9WSE6_9ACTN</name>
<dbReference type="Pfam" id="PF06718">
    <property type="entry name" value="DUF1203"/>
    <property type="match status" value="1"/>
</dbReference>
<dbReference type="HOGENOM" id="CLU_117181_1_0_11"/>